<dbReference type="PROSITE" id="PS51186">
    <property type="entry name" value="GNAT"/>
    <property type="match status" value="1"/>
</dbReference>
<feature type="domain" description="N-acetyltransferase" evidence="3">
    <location>
        <begin position="4"/>
        <end position="151"/>
    </location>
</feature>
<dbReference type="Pfam" id="PF00583">
    <property type="entry name" value="Acetyltransf_1"/>
    <property type="match status" value="1"/>
</dbReference>
<dbReference type="EC" id="2.3.1.128" evidence="4"/>
<sequence length="158" mass="17824">MSEFSIRQSVPFDLPAILQIERANESAAHWSEDAYQRLWTDLDAHRVAFIAERGGEVLGFIVGHQVADEWELENVAVALSAKRQGIGRDLVQRLVSIAEAAVGTRIFLEVRASNLPAQHLYEVLGFEQVGSRRNYYSNPQEDALLFEKKLTAISMKIR</sequence>
<keyword evidence="2 4" id="KW-0012">Acyltransferase</keyword>
<dbReference type="OrthoDB" id="9794566at2"/>
<evidence type="ECO:0000256" key="2">
    <source>
        <dbReference type="ARBA" id="ARBA00023315"/>
    </source>
</evidence>
<dbReference type="STRING" id="204669.Acid345_2362"/>
<accession>Q1IP37</accession>
<dbReference type="RefSeq" id="WP_011523164.1">
    <property type="nucleotide sequence ID" value="NC_008009.1"/>
</dbReference>
<evidence type="ECO:0000259" key="3">
    <source>
        <dbReference type="PROSITE" id="PS51186"/>
    </source>
</evidence>
<dbReference type="GO" id="GO:0005840">
    <property type="term" value="C:ribosome"/>
    <property type="evidence" value="ECO:0007669"/>
    <property type="project" value="UniProtKB-KW"/>
</dbReference>
<dbReference type="InterPro" id="IPR006464">
    <property type="entry name" value="AcTrfase_RimI/Ard1"/>
</dbReference>
<dbReference type="PANTHER" id="PTHR43877:SF2">
    <property type="entry name" value="AMINOALKYLPHOSPHONATE N-ACETYLTRANSFERASE-RELATED"/>
    <property type="match status" value="1"/>
</dbReference>
<dbReference type="SUPFAM" id="SSF55729">
    <property type="entry name" value="Acyl-CoA N-acyltransferases (Nat)"/>
    <property type="match status" value="1"/>
</dbReference>
<dbReference type="EnsemblBacteria" id="ABF41363">
    <property type="protein sequence ID" value="ABF41363"/>
    <property type="gene ID" value="Acid345_2362"/>
</dbReference>
<gene>
    <name evidence="4" type="ordered locus">Acid345_2362</name>
</gene>
<evidence type="ECO:0000313" key="4">
    <source>
        <dbReference type="EMBL" id="ABF41363.1"/>
    </source>
</evidence>
<dbReference type="HOGENOM" id="CLU_013985_23_2_0"/>
<name>Q1IP37_KORVE</name>
<dbReference type="EMBL" id="CP000360">
    <property type="protein sequence ID" value="ABF41363.1"/>
    <property type="molecule type" value="Genomic_DNA"/>
</dbReference>
<dbReference type="KEGG" id="aba:Acid345_2362"/>
<dbReference type="NCBIfam" id="TIGR01575">
    <property type="entry name" value="rimI"/>
    <property type="match status" value="1"/>
</dbReference>
<proteinExistence type="predicted"/>
<dbReference type="InterPro" id="IPR000182">
    <property type="entry name" value="GNAT_dom"/>
</dbReference>
<reference evidence="4 5" key="1">
    <citation type="journal article" date="2009" name="Appl. Environ. Microbiol.">
        <title>Three genomes from the phylum Acidobacteria provide insight into the lifestyles of these microorganisms in soils.</title>
        <authorList>
            <person name="Ward N.L."/>
            <person name="Challacombe J.F."/>
            <person name="Janssen P.H."/>
            <person name="Henrissat B."/>
            <person name="Coutinho P.M."/>
            <person name="Wu M."/>
            <person name="Xie G."/>
            <person name="Haft D.H."/>
            <person name="Sait M."/>
            <person name="Badger J."/>
            <person name="Barabote R.D."/>
            <person name="Bradley B."/>
            <person name="Brettin T.S."/>
            <person name="Brinkac L.M."/>
            <person name="Bruce D."/>
            <person name="Creasy T."/>
            <person name="Daugherty S.C."/>
            <person name="Davidsen T.M."/>
            <person name="DeBoy R.T."/>
            <person name="Detter J.C."/>
            <person name="Dodson R.J."/>
            <person name="Durkin A.S."/>
            <person name="Ganapathy A."/>
            <person name="Gwinn-Giglio M."/>
            <person name="Han C.S."/>
            <person name="Khouri H."/>
            <person name="Kiss H."/>
            <person name="Kothari S.P."/>
            <person name="Madupu R."/>
            <person name="Nelson K.E."/>
            <person name="Nelson W.C."/>
            <person name="Paulsen I."/>
            <person name="Penn K."/>
            <person name="Ren Q."/>
            <person name="Rosovitz M.J."/>
            <person name="Selengut J.D."/>
            <person name="Shrivastava S."/>
            <person name="Sullivan S.A."/>
            <person name="Tapia R."/>
            <person name="Thompson L.S."/>
            <person name="Watkins K.L."/>
            <person name="Yang Q."/>
            <person name="Yu C."/>
            <person name="Zafar N."/>
            <person name="Zhou L."/>
            <person name="Kuske C.R."/>
        </authorList>
    </citation>
    <scope>NUCLEOTIDE SEQUENCE [LARGE SCALE GENOMIC DNA]</scope>
    <source>
        <strain evidence="4 5">Ellin345</strain>
    </source>
</reference>
<dbReference type="PANTHER" id="PTHR43877">
    <property type="entry name" value="AMINOALKYLPHOSPHONATE N-ACETYLTRANSFERASE-RELATED-RELATED"/>
    <property type="match status" value="1"/>
</dbReference>
<dbReference type="GO" id="GO:0008080">
    <property type="term" value="F:N-acetyltransferase activity"/>
    <property type="evidence" value="ECO:0007669"/>
    <property type="project" value="InterPro"/>
</dbReference>
<keyword evidence="4" id="KW-0689">Ribosomal protein</keyword>
<dbReference type="Gene3D" id="3.40.630.30">
    <property type="match status" value="1"/>
</dbReference>
<protein>
    <submittedName>
        <fullName evidence="4">[SSU ribosomal protein S18P]-alanine acetyltransferase</fullName>
        <ecNumber evidence="4">2.3.1.128</ecNumber>
    </submittedName>
</protein>
<dbReference type="CDD" id="cd04301">
    <property type="entry name" value="NAT_SF"/>
    <property type="match status" value="1"/>
</dbReference>
<dbReference type="AlphaFoldDB" id="Q1IP37"/>
<dbReference type="InterPro" id="IPR050832">
    <property type="entry name" value="Bact_Acetyltransf"/>
</dbReference>
<organism evidence="4 5">
    <name type="scientific">Koribacter versatilis (strain Ellin345)</name>
    <dbReference type="NCBI Taxonomy" id="204669"/>
    <lineage>
        <taxon>Bacteria</taxon>
        <taxon>Pseudomonadati</taxon>
        <taxon>Acidobacteriota</taxon>
        <taxon>Terriglobia</taxon>
        <taxon>Terriglobales</taxon>
        <taxon>Candidatus Korobacteraceae</taxon>
        <taxon>Candidatus Korobacter</taxon>
    </lineage>
</organism>
<dbReference type="InterPro" id="IPR016181">
    <property type="entry name" value="Acyl_CoA_acyltransferase"/>
</dbReference>
<keyword evidence="4" id="KW-0687">Ribonucleoprotein</keyword>
<evidence type="ECO:0000256" key="1">
    <source>
        <dbReference type="ARBA" id="ARBA00022679"/>
    </source>
</evidence>
<evidence type="ECO:0000313" key="5">
    <source>
        <dbReference type="Proteomes" id="UP000002432"/>
    </source>
</evidence>
<keyword evidence="1 4" id="KW-0808">Transferase</keyword>
<keyword evidence="5" id="KW-1185">Reference proteome</keyword>
<dbReference type="Proteomes" id="UP000002432">
    <property type="component" value="Chromosome"/>
</dbReference>
<dbReference type="eggNOG" id="COG0456">
    <property type="taxonomic scope" value="Bacteria"/>
</dbReference>